<sequence>MDSLRFLDYSYMGEYSKHIAIAQIAETYSFLPREAVTRFLMSCADCQKRMHIACDNNVIQSDKSDTDHSSIVSSYNDDVNSAVTSTEDDSHIDFRVPITQTYLNHMRNKGYFSAGFQDNEGR</sequence>
<evidence type="ECO:0000313" key="2">
    <source>
        <dbReference type="Proteomes" id="UP001195483"/>
    </source>
</evidence>
<reference evidence="1" key="1">
    <citation type="journal article" date="2021" name="Genome Biol. Evol.">
        <title>A High-Quality Reference Genome for a Parasitic Bivalve with Doubly Uniparental Inheritance (Bivalvia: Unionida).</title>
        <authorList>
            <person name="Smith C.H."/>
        </authorList>
    </citation>
    <scope>NUCLEOTIDE SEQUENCE</scope>
    <source>
        <strain evidence="1">CHS0354</strain>
    </source>
</reference>
<protein>
    <recommendedName>
        <fullName evidence="3">Nucleolar protein 4</fullName>
    </recommendedName>
</protein>
<keyword evidence="2" id="KW-1185">Reference proteome</keyword>
<evidence type="ECO:0000313" key="1">
    <source>
        <dbReference type="EMBL" id="KAK3576307.1"/>
    </source>
</evidence>
<dbReference type="EMBL" id="JAEAOA010001979">
    <property type="protein sequence ID" value="KAK3576307.1"/>
    <property type="molecule type" value="Genomic_DNA"/>
</dbReference>
<name>A0AAE0RMR0_9BIVA</name>
<organism evidence="1 2">
    <name type="scientific">Potamilus streckersoni</name>
    <dbReference type="NCBI Taxonomy" id="2493646"/>
    <lineage>
        <taxon>Eukaryota</taxon>
        <taxon>Metazoa</taxon>
        <taxon>Spiralia</taxon>
        <taxon>Lophotrochozoa</taxon>
        <taxon>Mollusca</taxon>
        <taxon>Bivalvia</taxon>
        <taxon>Autobranchia</taxon>
        <taxon>Heteroconchia</taxon>
        <taxon>Palaeoheterodonta</taxon>
        <taxon>Unionida</taxon>
        <taxon>Unionoidea</taxon>
        <taxon>Unionidae</taxon>
        <taxon>Ambleminae</taxon>
        <taxon>Lampsilini</taxon>
        <taxon>Potamilus</taxon>
    </lineage>
</organism>
<reference evidence="1" key="3">
    <citation type="submission" date="2023-05" db="EMBL/GenBank/DDBJ databases">
        <authorList>
            <person name="Smith C.H."/>
        </authorList>
    </citation>
    <scope>NUCLEOTIDE SEQUENCE</scope>
    <source>
        <strain evidence="1">CHS0354</strain>
        <tissue evidence="1">Mantle</tissue>
    </source>
</reference>
<reference evidence="1" key="2">
    <citation type="journal article" date="2021" name="Genome Biol. Evol.">
        <title>Developing a high-quality reference genome for a parasitic bivalve with doubly uniparental inheritance (Bivalvia: Unionida).</title>
        <authorList>
            <person name="Smith C.H."/>
        </authorList>
    </citation>
    <scope>NUCLEOTIDE SEQUENCE</scope>
    <source>
        <strain evidence="1">CHS0354</strain>
        <tissue evidence="1">Mantle</tissue>
    </source>
</reference>
<evidence type="ECO:0008006" key="3">
    <source>
        <dbReference type="Google" id="ProtNLM"/>
    </source>
</evidence>
<proteinExistence type="predicted"/>
<comment type="caution">
    <text evidence="1">The sequence shown here is derived from an EMBL/GenBank/DDBJ whole genome shotgun (WGS) entry which is preliminary data.</text>
</comment>
<dbReference type="Proteomes" id="UP001195483">
    <property type="component" value="Unassembled WGS sequence"/>
</dbReference>
<dbReference type="AlphaFoldDB" id="A0AAE0RMR0"/>
<gene>
    <name evidence="1" type="ORF">CHS0354_033997</name>
</gene>
<accession>A0AAE0RMR0</accession>